<keyword evidence="4" id="KW-1185">Reference proteome</keyword>
<keyword evidence="1" id="KW-0378">Hydrolase</keyword>
<dbReference type="InterPro" id="IPR006674">
    <property type="entry name" value="HD_domain"/>
</dbReference>
<dbReference type="InterPro" id="IPR050798">
    <property type="entry name" value="YhaM_exoribonuc/phosphodiest"/>
</dbReference>
<dbReference type="CDD" id="cd04492">
    <property type="entry name" value="YhaM_OBF_like"/>
    <property type="match status" value="1"/>
</dbReference>
<evidence type="ECO:0000259" key="2">
    <source>
        <dbReference type="SMART" id="SM00471"/>
    </source>
</evidence>
<dbReference type="GO" id="GO:0003676">
    <property type="term" value="F:nucleic acid binding"/>
    <property type="evidence" value="ECO:0007669"/>
    <property type="project" value="InterPro"/>
</dbReference>
<dbReference type="Gene3D" id="2.40.50.140">
    <property type="entry name" value="Nucleic acid-binding proteins"/>
    <property type="match status" value="1"/>
</dbReference>
<dbReference type="RefSeq" id="WP_154526921.1">
    <property type="nucleotide sequence ID" value="NZ_JAQYJL010000007.1"/>
</dbReference>
<dbReference type="PANTHER" id="PTHR37294">
    <property type="entry name" value="3'-5' EXORIBONUCLEASE YHAM"/>
    <property type="match status" value="1"/>
</dbReference>
<dbReference type="SMART" id="SM00471">
    <property type="entry name" value="HDc"/>
    <property type="match status" value="1"/>
</dbReference>
<dbReference type="GO" id="GO:0031125">
    <property type="term" value="P:rRNA 3'-end processing"/>
    <property type="evidence" value="ECO:0007669"/>
    <property type="project" value="TreeGrafter"/>
</dbReference>
<evidence type="ECO:0000256" key="1">
    <source>
        <dbReference type="ARBA" id="ARBA00022801"/>
    </source>
</evidence>
<comment type="caution">
    <text evidence="3">The sequence shown here is derived from an EMBL/GenBank/DDBJ whole genome shotgun (WGS) entry which is preliminary data.</text>
</comment>
<reference evidence="3 4" key="1">
    <citation type="submission" date="2019-08" db="EMBL/GenBank/DDBJ databases">
        <title>In-depth cultivation of the pig gut microbiome towards novel bacterial diversity and tailored functional studies.</title>
        <authorList>
            <person name="Wylensek D."/>
            <person name="Hitch T.C.A."/>
            <person name="Clavel T."/>
        </authorList>
    </citation>
    <scope>NUCLEOTIDE SEQUENCE [LARGE SCALE GENOMIC DNA]</scope>
    <source>
        <strain evidence="3 4">Oil+RF-744-WCA-WT-11</strain>
    </source>
</reference>
<dbReference type="PANTHER" id="PTHR37294:SF1">
    <property type="entry name" value="3'-5' EXORIBONUCLEASE YHAM"/>
    <property type="match status" value="1"/>
</dbReference>
<dbReference type="InterPro" id="IPR012340">
    <property type="entry name" value="NA-bd_OB-fold"/>
</dbReference>
<dbReference type="GO" id="GO:0016787">
    <property type="term" value="F:hydrolase activity"/>
    <property type="evidence" value="ECO:0007669"/>
    <property type="project" value="UniProtKB-KW"/>
</dbReference>
<accession>A0A6L5X8K6</accession>
<dbReference type="InterPro" id="IPR003607">
    <property type="entry name" value="HD/PDEase_dom"/>
</dbReference>
<dbReference type="Gene3D" id="1.10.3210.10">
    <property type="entry name" value="Hypothetical protein af1432"/>
    <property type="match status" value="1"/>
</dbReference>
<dbReference type="SUPFAM" id="SSF50249">
    <property type="entry name" value="Nucleic acid-binding proteins"/>
    <property type="match status" value="1"/>
</dbReference>
<protein>
    <submittedName>
        <fullName evidence="3">HD domain-containing protein</fullName>
    </submittedName>
</protein>
<dbReference type="AlphaFoldDB" id="A0A6L5X8K6"/>
<dbReference type="CDD" id="cd00077">
    <property type="entry name" value="HDc"/>
    <property type="match status" value="1"/>
</dbReference>
<dbReference type="EMBL" id="VULZ01000015">
    <property type="protein sequence ID" value="MSS15753.1"/>
    <property type="molecule type" value="Genomic_DNA"/>
</dbReference>
<evidence type="ECO:0000313" key="4">
    <source>
        <dbReference type="Proteomes" id="UP000481852"/>
    </source>
</evidence>
<organism evidence="3 4">
    <name type="scientific">Porcincola intestinalis</name>
    <dbReference type="NCBI Taxonomy" id="2606632"/>
    <lineage>
        <taxon>Bacteria</taxon>
        <taxon>Bacillati</taxon>
        <taxon>Bacillota</taxon>
        <taxon>Clostridia</taxon>
        <taxon>Lachnospirales</taxon>
        <taxon>Lachnospiraceae</taxon>
        <taxon>Porcincola</taxon>
    </lineage>
</organism>
<proteinExistence type="predicted"/>
<dbReference type="Proteomes" id="UP000481852">
    <property type="component" value="Unassembled WGS sequence"/>
</dbReference>
<gene>
    <name evidence="3" type="ORF">FYJ35_12065</name>
</gene>
<name>A0A6L5X8K6_9FIRM</name>
<evidence type="ECO:0000313" key="3">
    <source>
        <dbReference type="EMBL" id="MSS15753.1"/>
    </source>
</evidence>
<dbReference type="Pfam" id="PF01336">
    <property type="entry name" value="tRNA_anti-codon"/>
    <property type="match status" value="1"/>
</dbReference>
<dbReference type="SUPFAM" id="SSF109604">
    <property type="entry name" value="HD-domain/PDEase-like"/>
    <property type="match status" value="1"/>
</dbReference>
<feature type="domain" description="HD/PDEase" evidence="2">
    <location>
        <begin position="156"/>
        <end position="289"/>
    </location>
</feature>
<dbReference type="Pfam" id="PF01966">
    <property type="entry name" value="HD"/>
    <property type="match status" value="1"/>
</dbReference>
<sequence length="317" mass="35441">MKYIQSFQEGDHIGDVYLCKHRQCATSRNGKSYENVTLQDKTGTIDCKVWDPGAAGIEDFKPLDYVYITGEVTSFNNSLQLNIKRARPASANEYKASDYLPVSEKDPEQMYQKLMASLDGVKNPWLKQLIAKYFGDENFKAAFMKHSAAKSVHHGFVGGLLEHTLSVVTMCEFFCTQYPYLNHDLLITAAAFHDVGKLKEISSFPENDYTDDGQLLGHIVMGSELVGYGCRTIKGFPHRLQSELQHCILAHHGELEYGSPKKPALPEALALNLADNADARLETMKELMKTDESSTAPGGWLGFNRLFDSNVRASGEW</sequence>
<dbReference type="InterPro" id="IPR004365">
    <property type="entry name" value="NA-bd_OB_tRNA"/>
</dbReference>